<accession>A0A1M6T7W1</accession>
<dbReference type="SUPFAM" id="SSF54593">
    <property type="entry name" value="Glyoxalase/Bleomycin resistance protein/Dihydroxybiphenyl dioxygenase"/>
    <property type="match status" value="1"/>
</dbReference>
<keyword evidence="3" id="KW-0223">Dioxygenase</keyword>
<dbReference type="EMBL" id="LT670844">
    <property type="protein sequence ID" value="SHK53075.1"/>
    <property type="molecule type" value="Genomic_DNA"/>
</dbReference>
<feature type="domain" description="VOC" evidence="2">
    <location>
        <begin position="5"/>
        <end position="130"/>
    </location>
</feature>
<dbReference type="OrthoDB" id="9807407at2"/>
<dbReference type="Pfam" id="PF00903">
    <property type="entry name" value="Glyoxalase"/>
    <property type="match status" value="1"/>
</dbReference>
<name>A0A1M6T7W1_9BRAD</name>
<evidence type="ECO:0000259" key="2">
    <source>
        <dbReference type="PROSITE" id="PS51819"/>
    </source>
</evidence>
<dbReference type="Gene3D" id="3.10.180.10">
    <property type="entry name" value="2,3-Dihydroxybiphenyl 1,2-Dioxygenase, domain 1"/>
    <property type="match status" value="1"/>
</dbReference>
<dbReference type="RefSeq" id="WP_079539757.1">
    <property type="nucleotide sequence ID" value="NZ_LT670844.1"/>
</dbReference>
<proteinExistence type="predicted"/>
<dbReference type="PANTHER" id="PTHR36113">
    <property type="entry name" value="LYASE, PUTATIVE-RELATED-RELATED"/>
    <property type="match status" value="1"/>
</dbReference>
<dbReference type="PROSITE" id="PS51819">
    <property type="entry name" value="VOC"/>
    <property type="match status" value="1"/>
</dbReference>
<dbReference type="GO" id="GO:0046872">
    <property type="term" value="F:metal ion binding"/>
    <property type="evidence" value="ECO:0007669"/>
    <property type="project" value="UniProtKB-KW"/>
</dbReference>
<dbReference type="InterPro" id="IPR051332">
    <property type="entry name" value="Fosfomycin_Res_Enzymes"/>
</dbReference>
<evidence type="ECO:0000313" key="3">
    <source>
        <dbReference type="EMBL" id="SHK53075.1"/>
    </source>
</evidence>
<evidence type="ECO:0000256" key="1">
    <source>
        <dbReference type="ARBA" id="ARBA00022723"/>
    </source>
</evidence>
<organism evidence="3 4">
    <name type="scientific">Bradyrhizobium lablabi</name>
    <dbReference type="NCBI Taxonomy" id="722472"/>
    <lineage>
        <taxon>Bacteria</taxon>
        <taxon>Pseudomonadati</taxon>
        <taxon>Pseudomonadota</taxon>
        <taxon>Alphaproteobacteria</taxon>
        <taxon>Hyphomicrobiales</taxon>
        <taxon>Nitrobacteraceae</taxon>
        <taxon>Bradyrhizobium</taxon>
    </lineage>
</organism>
<protein>
    <submittedName>
        <fullName evidence="3">Catechol 2,3-dioxygenase</fullName>
    </submittedName>
</protein>
<evidence type="ECO:0000313" key="4">
    <source>
        <dbReference type="Proteomes" id="UP000189935"/>
    </source>
</evidence>
<dbReference type="Proteomes" id="UP000189935">
    <property type="component" value="Chromosome I"/>
</dbReference>
<dbReference type="InterPro" id="IPR029068">
    <property type="entry name" value="Glyas_Bleomycin-R_OHBP_Dase"/>
</dbReference>
<keyword evidence="1" id="KW-0479">Metal-binding</keyword>
<gene>
    <name evidence="3" type="ORF">SAMN05444159_3499</name>
</gene>
<dbReference type="PANTHER" id="PTHR36113:SF6">
    <property type="entry name" value="FOSFOMYCIN RESISTANCE PROTEIN FOSX"/>
    <property type="match status" value="1"/>
</dbReference>
<reference evidence="3 4" key="1">
    <citation type="submission" date="2016-11" db="EMBL/GenBank/DDBJ databases">
        <authorList>
            <person name="Jaros S."/>
            <person name="Januszkiewicz K."/>
            <person name="Wedrychowicz H."/>
        </authorList>
    </citation>
    <scope>NUCLEOTIDE SEQUENCE [LARGE SCALE GENOMIC DNA]</scope>
    <source>
        <strain evidence="3 4">GAS499</strain>
    </source>
</reference>
<keyword evidence="3" id="KW-0560">Oxidoreductase</keyword>
<sequence>MEVNGMAHVILTASNFERSRDFYRQLLPFLGLQPMIDSDEIYYCVGGRTALGIRKPSAEHAGASFDQSRVGLHHLCFRARERADVDELHGFLCSLGVTIIRAPREDQWAPGYYSVLFEDPDGMRLELNHVPGKGLLA</sequence>
<dbReference type="InterPro" id="IPR004360">
    <property type="entry name" value="Glyas_Fos-R_dOase_dom"/>
</dbReference>
<dbReference type="InterPro" id="IPR037523">
    <property type="entry name" value="VOC_core"/>
</dbReference>
<dbReference type="AlphaFoldDB" id="A0A1M6T7W1"/>
<dbReference type="GO" id="GO:0051213">
    <property type="term" value="F:dioxygenase activity"/>
    <property type="evidence" value="ECO:0007669"/>
    <property type="project" value="UniProtKB-KW"/>
</dbReference>